<feature type="compositionally biased region" description="Acidic residues" evidence="1">
    <location>
        <begin position="545"/>
        <end position="555"/>
    </location>
</feature>
<gene>
    <name evidence="3" type="ORF">BQ4739_LOCUS5078</name>
</gene>
<feature type="compositionally biased region" description="Low complexity" evidence="1">
    <location>
        <begin position="379"/>
        <end position="393"/>
    </location>
</feature>
<organism evidence="3 4">
    <name type="scientific">Tetradesmus obliquus</name>
    <name type="common">Green alga</name>
    <name type="synonym">Acutodesmus obliquus</name>
    <dbReference type="NCBI Taxonomy" id="3088"/>
    <lineage>
        <taxon>Eukaryota</taxon>
        <taxon>Viridiplantae</taxon>
        <taxon>Chlorophyta</taxon>
        <taxon>core chlorophytes</taxon>
        <taxon>Chlorophyceae</taxon>
        <taxon>CS clade</taxon>
        <taxon>Sphaeropleales</taxon>
        <taxon>Scenedesmaceae</taxon>
        <taxon>Tetradesmus</taxon>
    </lineage>
</organism>
<feature type="compositionally biased region" description="Low complexity" evidence="1">
    <location>
        <begin position="37"/>
        <end position="72"/>
    </location>
</feature>
<evidence type="ECO:0000256" key="1">
    <source>
        <dbReference type="SAM" id="MobiDB-lite"/>
    </source>
</evidence>
<dbReference type="GO" id="GO:0016787">
    <property type="term" value="F:hydrolase activity"/>
    <property type="evidence" value="ECO:0007669"/>
    <property type="project" value="InterPro"/>
</dbReference>
<dbReference type="InterPro" id="IPR027417">
    <property type="entry name" value="P-loop_NTPase"/>
</dbReference>
<dbReference type="InterPro" id="IPR001650">
    <property type="entry name" value="Helicase_C-like"/>
</dbReference>
<sequence length="1165" mass="122063">MLARSLGTALLHRSQTRLVGFGLGGAGVVAHARRRATTSSGSSSADDTKSSTSSSRSPDVAADATAAAGPATPRRRSRRRTPAKEHAATLPPASAAEAGASAGTTASAQQLQTSQDGTSATAAAAYDAQATASLAAAEPAAVAASPTAASAASLSEVLPIPSQQDLTFPDSSFELRDYQQDAIREVVTQWKAGSSVQLVMLPTGTGKTVVFAALARYLAQHYVPSAGSSASAAHGGVAERGAVQAGEVAAALVVGGVTGKPVDAPAAAAAAEAAGHHSEAVAAEEEAPTAAAAAAGDPDTAAEQLPEPAAVVLPPPRFRSYRRKGDVEQQLQQQQQEQQPMPTPAFDTGETSDARVERSSLSSLDAGSTGSNGTVLLASSSIDDSSSTDSNSRSSKRGRPRGAPAPTCDAGLMRVLVLAHRFELLHQAEEKFRLMWPACSVSWVKGQRKDFFGQVIVASVGTAVNCIPQLAQCRFSLVVVDEAHHSVANTYKAVLRGLGFVEDAAAPSSGSSSDEAESVGADRKTDVYADGSAFSGGSSGSSADDSQEESSEEWDAAAADTDGNSSSSSSSSSSAGPQQLVMRAVNNPNSLCVGFTATPYRLREAESCELYEIFDNVFGKNISDMINAGYLSRIHSRRIFTHTHLKGAGGGSGGDFVISKLSPLVNSPGRNRLVLAAFLDYCCEPDNTAAHTTAAAAAADAPAAGVLAAAAAQRSSSRSSKTNRSSSSLSLLLKLKQHDSEDEEEVEPAMDLSMAGKRAVRKAIGFAVDIEHAEALNSLFLQAGVRSGVVHSKRSIDEVKLDISRFRRGGLDVLWNCEKLTEGFDEPSISALLLARPTKSTGLYTQMLGRGLRRGPGKDNCLVLDFTDKQHKVDHIIDLRVLLPKTSYRNLDPRPPPQQQDRRRKLKLEGQQGGEMSVLGGNIDPYDMAFVRVGEHWSISMFDSGTVWLVNIAGMGAKQRRQLGLLQDASQPADTTAATAAADEGATNPAASAAAAAGAGSSREDDDGQAYEQEDRFVVLHQPPKLYDACSWTNAAPSAVRGMTESDAYGKALDFMQSLVRQQRAQQGRSTQASFKRSGEKGKPAFMGVPMVETFSKDAPWRKKPASDRQLEMLKQMQVELPPAAAAGSLTRGEASDLISQAKGALATPQQLQQLQVRCDAVKYA</sequence>
<keyword evidence="4" id="KW-1185">Reference proteome</keyword>
<dbReference type="SMART" id="SM00490">
    <property type="entry name" value="HELICc"/>
    <property type="match status" value="1"/>
</dbReference>
<feature type="compositionally biased region" description="Low complexity" evidence="1">
    <location>
        <begin position="88"/>
        <end position="114"/>
    </location>
</feature>
<feature type="compositionally biased region" description="Low complexity" evidence="1">
    <location>
        <begin position="975"/>
        <end position="1001"/>
    </location>
</feature>
<protein>
    <recommendedName>
        <fullName evidence="2">Helicase C-terminal domain-containing protein</fullName>
    </recommendedName>
</protein>
<dbReference type="AlphaFoldDB" id="A0A383VIJ2"/>
<dbReference type="GO" id="GO:0003677">
    <property type="term" value="F:DNA binding"/>
    <property type="evidence" value="ECO:0007669"/>
    <property type="project" value="InterPro"/>
</dbReference>
<dbReference type="Pfam" id="PF00271">
    <property type="entry name" value="Helicase_C"/>
    <property type="match status" value="1"/>
</dbReference>
<dbReference type="Gene3D" id="3.40.50.300">
    <property type="entry name" value="P-loop containing nucleotide triphosphate hydrolases"/>
    <property type="match status" value="3"/>
</dbReference>
<accession>A0A383VIJ2</accession>
<dbReference type="STRING" id="3088.A0A383VIJ2"/>
<dbReference type="InterPro" id="IPR014001">
    <property type="entry name" value="Helicase_ATP-bd"/>
</dbReference>
<dbReference type="Pfam" id="PF04851">
    <property type="entry name" value="ResIII"/>
    <property type="match status" value="2"/>
</dbReference>
<name>A0A383VIJ2_TETOB</name>
<feature type="compositionally biased region" description="Low complexity" evidence="1">
    <location>
        <begin position="556"/>
        <end position="574"/>
    </location>
</feature>
<feature type="region of interest" description="Disordered" evidence="1">
    <location>
        <begin position="887"/>
        <end position="918"/>
    </location>
</feature>
<feature type="compositionally biased region" description="Low complexity" evidence="1">
    <location>
        <begin position="529"/>
        <end position="544"/>
    </location>
</feature>
<dbReference type="SMART" id="SM00487">
    <property type="entry name" value="DEXDc"/>
    <property type="match status" value="1"/>
</dbReference>
<dbReference type="InterPro" id="IPR050742">
    <property type="entry name" value="Helicase_Restrict-Modif_Enz"/>
</dbReference>
<dbReference type="PANTHER" id="PTHR47396:SF1">
    <property type="entry name" value="ATP-DEPENDENT HELICASE IRC3-RELATED"/>
    <property type="match status" value="1"/>
</dbReference>
<feature type="region of interest" description="Disordered" evidence="1">
    <location>
        <begin position="1064"/>
        <end position="1083"/>
    </location>
</feature>
<feature type="compositionally biased region" description="Low complexity" evidence="1">
    <location>
        <begin position="328"/>
        <end position="339"/>
    </location>
</feature>
<dbReference type="Proteomes" id="UP000256970">
    <property type="component" value="Unassembled WGS sequence"/>
</dbReference>
<feature type="region of interest" description="Disordered" evidence="1">
    <location>
        <begin position="975"/>
        <end position="1010"/>
    </location>
</feature>
<dbReference type="PROSITE" id="PS51194">
    <property type="entry name" value="HELICASE_CTER"/>
    <property type="match status" value="1"/>
</dbReference>
<feature type="compositionally biased region" description="Polar residues" evidence="1">
    <location>
        <begin position="359"/>
        <end position="378"/>
    </location>
</feature>
<evidence type="ECO:0000313" key="3">
    <source>
        <dbReference type="EMBL" id="SZX64572.1"/>
    </source>
</evidence>
<dbReference type="PANTHER" id="PTHR47396">
    <property type="entry name" value="TYPE I RESTRICTION ENZYME ECOKI R PROTEIN"/>
    <property type="match status" value="1"/>
</dbReference>
<feature type="region of interest" description="Disordered" evidence="1">
    <location>
        <begin position="34"/>
        <end position="114"/>
    </location>
</feature>
<evidence type="ECO:0000259" key="2">
    <source>
        <dbReference type="PROSITE" id="PS51194"/>
    </source>
</evidence>
<dbReference type="SUPFAM" id="SSF52540">
    <property type="entry name" value="P-loop containing nucleoside triphosphate hydrolases"/>
    <property type="match status" value="2"/>
</dbReference>
<feature type="domain" description="Helicase C-terminal" evidence="2">
    <location>
        <begin position="734"/>
        <end position="892"/>
    </location>
</feature>
<feature type="compositionally biased region" description="Polar residues" evidence="1">
    <location>
        <begin position="1064"/>
        <end position="1075"/>
    </location>
</feature>
<evidence type="ECO:0000313" key="4">
    <source>
        <dbReference type="Proteomes" id="UP000256970"/>
    </source>
</evidence>
<dbReference type="InterPro" id="IPR006935">
    <property type="entry name" value="Helicase/UvrB_N"/>
</dbReference>
<reference evidence="3 4" key="1">
    <citation type="submission" date="2016-10" db="EMBL/GenBank/DDBJ databases">
        <authorList>
            <person name="Cai Z."/>
        </authorList>
    </citation>
    <scope>NUCLEOTIDE SEQUENCE [LARGE SCALE GENOMIC DNA]</scope>
</reference>
<feature type="region of interest" description="Disordered" evidence="1">
    <location>
        <begin position="528"/>
        <end position="578"/>
    </location>
</feature>
<feature type="compositionally biased region" description="Low complexity" evidence="1">
    <location>
        <begin position="288"/>
        <end position="312"/>
    </location>
</feature>
<dbReference type="CDD" id="cd18799">
    <property type="entry name" value="SF2_C_EcoAI-like"/>
    <property type="match status" value="1"/>
</dbReference>
<dbReference type="GO" id="GO:0005829">
    <property type="term" value="C:cytosol"/>
    <property type="evidence" value="ECO:0007669"/>
    <property type="project" value="TreeGrafter"/>
</dbReference>
<feature type="region of interest" description="Disordered" evidence="1">
    <location>
        <begin position="275"/>
        <end position="406"/>
    </location>
</feature>
<dbReference type="EMBL" id="FNXT01000417">
    <property type="protein sequence ID" value="SZX64572.1"/>
    <property type="molecule type" value="Genomic_DNA"/>
</dbReference>
<proteinExistence type="predicted"/>
<dbReference type="GO" id="GO:0005524">
    <property type="term" value="F:ATP binding"/>
    <property type="evidence" value="ECO:0007669"/>
    <property type="project" value="InterPro"/>
</dbReference>